<feature type="transmembrane region" description="Helical" evidence="1">
    <location>
        <begin position="95"/>
        <end position="112"/>
    </location>
</feature>
<accession>A0A1V4I623</accession>
<dbReference type="Proteomes" id="UP000190080">
    <property type="component" value="Unassembled WGS sequence"/>
</dbReference>
<sequence length="113" mass="12336">MSRACCCCCCKPRVEKECFKAPVVQTHEVCWYKTPVIHPICGGGVYGAGAYGTEKGCICSLPTLVILILIILQFGKKSHYDDEDEGSYKSAGIDNGILFIIAIFYLICGNTCK</sequence>
<dbReference type="AlphaFoldDB" id="A0A1V4I623"/>
<name>A0A1V4I623_9CLOT</name>
<comment type="caution">
    <text evidence="2">The sequence shown here is derived from an EMBL/GenBank/DDBJ whole genome shotgun (WGS) entry which is preliminary data.</text>
</comment>
<protein>
    <submittedName>
        <fullName evidence="2">Uncharacterized protein</fullName>
    </submittedName>
</protein>
<evidence type="ECO:0000313" key="2">
    <source>
        <dbReference type="EMBL" id="OPJ55344.1"/>
    </source>
</evidence>
<keyword evidence="3" id="KW-1185">Reference proteome</keyword>
<keyword evidence="1" id="KW-1133">Transmembrane helix</keyword>
<feature type="transmembrane region" description="Helical" evidence="1">
    <location>
        <begin position="56"/>
        <end position="75"/>
    </location>
</feature>
<organism evidence="2 3">
    <name type="scientific">Clostridium oryzae</name>
    <dbReference type="NCBI Taxonomy" id="1450648"/>
    <lineage>
        <taxon>Bacteria</taxon>
        <taxon>Bacillati</taxon>
        <taxon>Bacillota</taxon>
        <taxon>Clostridia</taxon>
        <taxon>Eubacteriales</taxon>
        <taxon>Clostridiaceae</taxon>
        <taxon>Clostridium</taxon>
    </lineage>
</organism>
<evidence type="ECO:0000256" key="1">
    <source>
        <dbReference type="SAM" id="Phobius"/>
    </source>
</evidence>
<evidence type="ECO:0000313" key="3">
    <source>
        <dbReference type="Proteomes" id="UP000190080"/>
    </source>
</evidence>
<reference evidence="2 3" key="1">
    <citation type="submission" date="2017-03" db="EMBL/GenBank/DDBJ databases">
        <title>Genome sequence of Clostridium oryzae DSM 28571.</title>
        <authorList>
            <person name="Poehlein A."/>
            <person name="Daniel R."/>
        </authorList>
    </citation>
    <scope>NUCLEOTIDE SEQUENCE [LARGE SCALE GENOMIC DNA]</scope>
    <source>
        <strain evidence="2 3">DSM 28571</strain>
    </source>
</reference>
<dbReference type="EMBL" id="MZGV01000114">
    <property type="protein sequence ID" value="OPJ55344.1"/>
    <property type="molecule type" value="Genomic_DNA"/>
</dbReference>
<keyword evidence="1" id="KW-0472">Membrane</keyword>
<dbReference type="RefSeq" id="WP_242954485.1">
    <property type="nucleotide sequence ID" value="NZ_MZGV01000114.1"/>
</dbReference>
<gene>
    <name evidence="2" type="ORF">CLORY_44360</name>
</gene>
<dbReference type="STRING" id="1450648.CLORY_44360"/>
<keyword evidence="1" id="KW-0812">Transmembrane</keyword>
<proteinExistence type="predicted"/>